<accession>A0ABN3JRN4</accession>
<comment type="caution">
    <text evidence="2">The sequence shown here is derived from an EMBL/GenBank/DDBJ whole genome shotgun (WGS) entry which is preliminary data.</text>
</comment>
<dbReference type="RefSeq" id="WP_344593713.1">
    <property type="nucleotide sequence ID" value="NZ_BAAARW010000023.1"/>
</dbReference>
<reference evidence="2 3" key="1">
    <citation type="journal article" date="2019" name="Int. J. Syst. Evol. Microbiol.">
        <title>The Global Catalogue of Microorganisms (GCM) 10K type strain sequencing project: providing services to taxonomists for standard genome sequencing and annotation.</title>
        <authorList>
            <consortium name="The Broad Institute Genomics Platform"/>
            <consortium name="The Broad Institute Genome Sequencing Center for Infectious Disease"/>
            <person name="Wu L."/>
            <person name="Ma J."/>
        </authorList>
    </citation>
    <scope>NUCLEOTIDE SEQUENCE [LARGE SCALE GENOMIC DNA]</scope>
    <source>
        <strain evidence="2 3">JCM 3325</strain>
    </source>
</reference>
<evidence type="ECO:0000313" key="2">
    <source>
        <dbReference type="EMBL" id="GAA2438421.1"/>
    </source>
</evidence>
<dbReference type="EMBL" id="BAAARW010000023">
    <property type="protein sequence ID" value="GAA2438421.1"/>
    <property type="molecule type" value="Genomic_DNA"/>
</dbReference>
<organism evidence="2 3">
    <name type="scientific">Actinomadura vinacea</name>
    <dbReference type="NCBI Taxonomy" id="115336"/>
    <lineage>
        <taxon>Bacteria</taxon>
        <taxon>Bacillati</taxon>
        <taxon>Actinomycetota</taxon>
        <taxon>Actinomycetes</taxon>
        <taxon>Streptosporangiales</taxon>
        <taxon>Thermomonosporaceae</taxon>
        <taxon>Actinomadura</taxon>
    </lineage>
</organism>
<feature type="region of interest" description="Disordered" evidence="1">
    <location>
        <begin position="28"/>
        <end position="52"/>
    </location>
</feature>
<dbReference type="Proteomes" id="UP001501231">
    <property type="component" value="Unassembled WGS sequence"/>
</dbReference>
<name>A0ABN3JRN4_9ACTN</name>
<keyword evidence="3" id="KW-1185">Reference proteome</keyword>
<evidence type="ECO:0000313" key="3">
    <source>
        <dbReference type="Proteomes" id="UP001501231"/>
    </source>
</evidence>
<sequence length="102" mass="11549">MAKPERPERPDIEIRATVQARELVFHRPPTTRIDHAAEPVGESASGSDGTNLPERVEAHVTYRNVHIDFRLAAELDPEAPQTWASLPLPRRLRPLRAGQRCR</sequence>
<proteinExistence type="predicted"/>
<protein>
    <submittedName>
        <fullName evidence="2">Uncharacterized protein</fullName>
    </submittedName>
</protein>
<gene>
    <name evidence="2" type="ORF">GCM10010191_61980</name>
</gene>
<evidence type="ECO:0000256" key="1">
    <source>
        <dbReference type="SAM" id="MobiDB-lite"/>
    </source>
</evidence>